<dbReference type="ExpressionAtlas" id="A0A1Z5RLQ2">
    <property type="expression patterns" value="baseline and differential"/>
</dbReference>
<dbReference type="Proteomes" id="UP000000768">
    <property type="component" value="Chromosome 4"/>
</dbReference>
<gene>
    <name evidence="2" type="ORF">SORBI_3004G043200</name>
</gene>
<dbReference type="InterPro" id="IPR046533">
    <property type="entry name" value="DUF6598"/>
</dbReference>
<evidence type="ECO:0000313" key="3">
    <source>
        <dbReference type="Proteomes" id="UP000000768"/>
    </source>
</evidence>
<name>A0A1Z5RLQ2_SORBI</name>
<accession>A0A1Z5RLQ2</accession>
<dbReference type="AlphaFoldDB" id="A0A1Z5RLQ2"/>
<reference evidence="3" key="2">
    <citation type="journal article" date="2018" name="Plant J.">
        <title>The Sorghum bicolor reference genome: improved assembly, gene annotations, a transcriptome atlas, and signatures of genome organization.</title>
        <authorList>
            <person name="McCormick R.F."/>
            <person name="Truong S.K."/>
            <person name="Sreedasyam A."/>
            <person name="Jenkins J."/>
            <person name="Shu S."/>
            <person name="Sims D."/>
            <person name="Kennedy M."/>
            <person name="Amirebrahimi M."/>
            <person name="Weers B.D."/>
            <person name="McKinley B."/>
            <person name="Mattison A."/>
            <person name="Morishige D.T."/>
            <person name="Grimwood J."/>
            <person name="Schmutz J."/>
            <person name="Mullet J.E."/>
        </authorList>
    </citation>
    <scope>NUCLEOTIDE SEQUENCE [LARGE SCALE GENOMIC DNA]</scope>
    <source>
        <strain evidence="3">cv. BTx623</strain>
    </source>
</reference>
<dbReference type="EMBL" id="CM000763">
    <property type="protein sequence ID" value="OQU84385.1"/>
    <property type="molecule type" value="Genomic_DNA"/>
</dbReference>
<dbReference type="Pfam" id="PF20241">
    <property type="entry name" value="DUF6598"/>
    <property type="match status" value="1"/>
</dbReference>
<dbReference type="InParanoid" id="A0A1Z5RLQ2"/>
<proteinExistence type="predicted"/>
<dbReference type="Gramene" id="OQU84385">
    <property type="protein sequence ID" value="OQU84385"/>
    <property type="gene ID" value="SORBI_3004G043200"/>
</dbReference>
<evidence type="ECO:0000259" key="1">
    <source>
        <dbReference type="Pfam" id="PF20241"/>
    </source>
</evidence>
<protein>
    <recommendedName>
        <fullName evidence="1">DUF6598 domain-containing protein</fullName>
    </recommendedName>
</protein>
<dbReference type="PANTHER" id="PTHR33065:SF167">
    <property type="entry name" value="DUF6598 DOMAIN-CONTAINING PROTEIN"/>
    <property type="match status" value="1"/>
</dbReference>
<organism evidence="2 3">
    <name type="scientific">Sorghum bicolor</name>
    <name type="common">Sorghum</name>
    <name type="synonym">Sorghum vulgare</name>
    <dbReference type="NCBI Taxonomy" id="4558"/>
    <lineage>
        <taxon>Eukaryota</taxon>
        <taxon>Viridiplantae</taxon>
        <taxon>Streptophyta</taxon>
        <taxon>Embryophyta</taxon>
        <taxon>Tracheophyta</taxon>
        <taxon>Spermatophyta</taxon>
        <taxon>Magnoliopsida</taxon>
        <taxon>Liliopsida</taxon>
        <taxon>Poales</taxon>
        <taxon>Poaceae</taxon>
        <taxon>PACMAD clade</taxon>
        <taxon>Panicoideae</taxon>
        <taxon>Andropogonodae</taxon>
        <taxon>Andropogoneae</taxon>
        <taxon>Sorghinae</taxon>
        <taxon>Sorghum</taxon>
    </lineage>
</organism>
<dbReference type="STRING" id="4558.A0A1Z5RLQ2"/>
<reference evidence="2 3" key="1">
    <citation type="journal article" date="2009" name="Nature">
        <title>The Sorghum bicolor genome and the diversification of grasses.</title>
        <authorList>
            <person name="Paterson A.H."/>
            <person name="Bowers J.E."/>
            <person name="Bruggmann R."/>
            <person name="Dubchak I."/>
            <person name="Grimwood J."/>
            <person name="Gundlach H."/>
            <person name="Haberer G."/>
            <person name="Hellsten U."/>
            <person name="Mitros T."/>
            <person name="Poliakov A."/>
            <person name="Schmutz J."/>
            <person name="Spannagl M."/>
            <person name="Tang H."/>
            <person name="Wang X."/>
            <person name="Wicker T."/>
            <person name="Bharti A.K."/>
            <person name="Chapman J."/>
            <person name="Feltus F.A."/>
            <person name="Gowik U."/>
            <person name="Grigoriev I.V."/>
            <person name="Lyons E."/>
            <person name="Maher C.A."/>
            <person name="Martis M."/>
            <person name="Narechania A."/>
            <person name="Otillar R.P."/>
            <person name="Penning B.W."/>
            <person name="Salamov A.A."/>
            <person name="Wang Y."/>
            <person name="Zhang L."/>
            <person name="Carpita N.C."/>
            <person name="Freeling M."/>
            <person name="Gingle A.R."/>
            <person name="Hash C.T."/>
            <person name="Keller B."/>
            <person name="Klein P."/>
            <person name="Kresovich S."/>
            <person name="McCann M.C."/>
            <person name="Ming R."/>
            <person name="Peterson D.G."/>
            <person name="Mehboob-ur-Rahman"/>
            <person name="Ware D."/>
            <person name="Westhoff P."/>
            <person name="Mayer K.F."/>
            <person name="Messing J."/>
            <person name="Rokhsar D.S."/>
        </authorList>
    </citation>
    <scope>NUCLEOTIDE SEQUENCE [LARGE SCALE GENOMIC DNA]</scope>
    <source>
        <strain evidence="3">cv. BTx623</strain>
    </source>
</reference>
<keyword evidence="3" id="KW-1185">Reference proteome</keyword>
<feature type="domain" description="DUF6598" evidence="1">
    <location>
        <begin position="181"/>
        <end position="407"/>
    </location>
</feature>
<sequence length="423" mass="47540">MHRLIPTSRSLLSMASAPLRWWRLPLMAASNPPNSDTTKEFIDRHGSVKCLCNTGRRSSVDIIYGDEETRRKTTDVTDGEQETWGEFREALLEADANKGAANMRQAAAAAHQSSVDRVVHLNRLPDSSHRDGSIYRDTYQWQKDYRIADRTETRLEAMMYSNPTDCSMVNGICLRHYPRHMLQIFSLKLAKIPVGAGKVELYGYIAARDELEPFLNYVVNISRDDPFTVEQGSLINMAPKRGIRLDYGTLIEYDMKIKTGEQEKDDLQLIDGVSVIGLMGTVDRSVFTSRIIGDYGAIDISASRLDRAVEVTVEVTVSEVQDIFHLCLGCFISGLHEEIRLFDGTIGEPRGLKRYVVAVVMGTQMDLKFKVDAESSGCSEHCCSFTAHQHGHADQLIKTDFASFLVKQTSMAWFGFSGDFWVL</sequence>
<evidence type="ECO:0000313" key="2">
    <source>
        <dbReference type="EMBL" id="OQU84385.1"/>
    </source>
</evidence>
<dbReference type="PANTHER" id="PTHR33065">
    <property type="entry name" value="OS07G0486400 PROTEIN"/>
    <property type="match status" value="1"/>
</dbReference>